<keyword evidence="4 6" id="KW-1133">Transmembrane helix</keyword>
<gene>
    <name evidence="9" type="primary">LOC108617929</name>
</gene>
<dbReference type="PANTHER" id="PTHR21229:SF2">
    <property type="entry name" value="RE59932P"/>
    <property type="match status" value="1"/>
</dbReference>
<accession>A0ABM1PQ04</accession>
<keyword evidence="2 6" id="KW-0812">Transmembrane</keyword>
<organism evidence="8 9">
    <name type="scientific">Drosophila arizonae</name>
    <name type="common">Fruit fly</name>
    <dbReference type="NCBI Taxonomy" id="7263"/>
    <lineage>
        <taxon>Eukaryota</taxon>
        <taxon>Metazoa</taxon>
        <taxon>Ecdysozoa</taxon>
        <taxon>Arthropoda</taxon>
        <taxon>Hexapoda</taxon>
        <taxon>Insecta</taxon>
        <taxon>Pterygota</taxon>
        <taxon>Neoptera</taxon>
        <taxon>Endopterygota</taxon>
        <taxon>Diptera</taxon>
        <taxon>Brachycera</taxon>
        <taxon>Muscomorpha</taxon>
        <taxon>Ephydroidea</taxon>
        <taxon>Drosophilidae</taxon>
        <taxon>Drosophila</taxon>
    </lineage>
</organism>
<dbReference type="GeneID" id="108617929"/>
<evidence type="ECO:0000256" key="3">
    <source>
        <dbReference type="ARBA" id="ARBA00022729"/>
    </source>
</evidence>
<feature type="transmembrane region" description="Helical" evidence="6">
    <location>
        <begin position="454"/>
        <end position="476"/>
    </location>
</feature>
<reference evidence="9" key="3">
    <citation type="submission" date="2025-08" db="UniProtKB">
        <authorList>
            <consortium name="RefSeq"/>
        </authorList>
    </citation>
    <scope>IDENTIFICATION</scope>
    <source>
        <tissue evidence="9">Whole organism</tissue>
    </source>
</reference>
<name>A0ABM1PQ04_DROAR</name>
<keyword evidence="8" id="KW-1185">Reference proteome</keyword>
<proteinExistence type="predicted"/>
<keyword evidence="5 6" id="KW-0472">Membrane</keyword>
<evidence type="ECO:0000256" key="5">
    <source>
        <dbReference type="ARBA" id="ARBA00023136"/>
    </source>
</evidence>
<dbReference type="PANTHER" id="PTHR21229">
    <property type="entry name" value="LUNG SEVEN TRANSMEMBRANE RECEPTOR"/>
    <property type="match status" value="1"/>
</dbReference>
<evidence type="ECO:0000313" key="9">
    <source>
        <dbReference type="RefSeq" id="XP_017869290.1"/>
    </source>
</evidence>
<feature type="transmembrane region" description="Helical" evidence="6">
    <location>
        <begin position="424"/>
        <end position="442"/>
    </location>
</feature>
<reference evidence="8" key="2">
    <citation type="journal article" date="2016" name="G3 (Bethesda)">
        <title>Genome Evolution in Three Species of Cactophilic Drosophila.</title>
        <authorList>
            <person name="Sanchez-Flores A."/>
            <person name="Penazola F."/>
            <person name="Carpinteyro-Ponce J."/>
            <person name="Nazario-Yepiz N."/>
            <person name="Abreu-Goodger C."/>
            <person name="Machado C.A."/>
            <person name="Markow T.A."/>
        </authorList>
    </citation>
    <scope>NUCLEOTIDE SEQUENCE [LARGE SCALE GENOMIC DNA]</scope>
</reference>
<dbReference type="Pfam" id="PF06814">
    <property type="entry name" value="GOST_TM"/>
    <property type="match status" value="1"/>
</dbReference>
<feature type="domain" description="GOST seven transmembrane" evidence="7">
    <location>
        <begin position="417"/>
        <end position="557"/>
    </location>
</feature>
<evidence type="ECO:0000256" key="6">
    <source>
        <dbReference type="SAM" id="Phobius"/>
    </source>
</evidence>
<evidence type="ECO:0000259" key="7">
    <source>
        <dbReference type="Pfam" id="PF06814"/>
    </source>
</evidence>
<reference evidence="8" key="1">
    <citation type="journal article" date="1997" name="Nucleic Acids Res.">
        <title>tRNAscan-SE: a program for improved detection of transfer RNA genes in genomic sequence.</title>
        <authorList>
            <person name="Lowe T.M."/>
            <person name="Eddy S.R."/>
        </authorList>
    </citation>
    <scope>NUCLEOTIDE SEQUENCE [LARGE SCALE GENOMIC DNA]</scope>
</reference>
<feature type="transmembrane region" description="Helical" evidence="6">
    <location>
        <begin position="504"/>
        <end position="530"/>
    </location>
</feature>
<evidence type="ECO:0000256" key="4">
    <source>
        <dbReference type="ARBA" id="ARBA00022989"/>
    </source>
</evidence>
<dbReference type="InterPro" id="IPR053937">
    <property type="entry name" value="GOST_TM"/>
</dbReference>
<sequence length="624" mass="70302">MRALMPAHILNIKSIFSTIITVLLISPNVVLSRKHHLEVRNDMRPYIALSTFGFYTNGHLDVQLSQLTVDDEQATDLFGLSLDKTTIDQLNPYLDSHQNKCILEEPPSKQKSGPILFFLLDLKELKVRVKCSPEWVNKHVYKDVMYRHKRNSHLTKVSDSALFMQKRRRRAVVPIGSVEADDDMDDHSFEEPLQPEMEAAEAVAGKIDGAAKADVANVKDTIAEAAGVKHKQFSVLQTKEELAASAPSALAVPSSARMAVVTGGNSESQVGAAGIYSVNIDASAMAVASSTSPSSSNKKIKNDGDAEVQPAMPVDRALITGSVSDFYDSNYYRQSQEELCRNFSLPLNKITVDGTNYYNFTFSMFVATQHDEGLYNLYFHACPNYQRPKILSFNVDIEENNNGNYLSAGEMPLPAILSDKDKKIFMIVIPLQVLANVAQIITDESDQSDAEFRTWHNIFFFVDLLCCGAILFPIVWSIRHLHEASATDGKAAINLRKLKLFRQFYIMIVCYIYFTRIIVDLLQMTVVFQYAWLDEMFREMATYVFFVLTGYKFRPVSSHPYFTVPDDEEYDDVEVVTESGLTASVHRVKPHNRSAQSNTITIIEGNDDERENLIAKRESSHEYD</sequence>
<keyword evidence="3" id="KW-0732">Signal</keyword>
<dbReference type="Proteomes" id="UP000694904">
    <property type="component" value="Chromosome 6"/>
</dbReference>
<evidence type="ECO:0000256" key="1">
    <source>
        <dbReference type="ARBA" id="ARBA00004141"/>
    </source>
</evidence>
<protein>
    <submittedName>
        <fullName evidence="9">Protein GPR107 isoform X2</fullName>
    </submittedName>
</protein>
<dbReference type="RefSeq" id="XP_017869290.1">
    <property type="nucleotide sequence ID" value="XM_018013801.1"/>
</dbReference>
<evidence type="ECO:0000256" key="2">
    <source>
        <dbReference type="ARBA" id="ARBA00022692"/>
    </source>
</evidence>
<dbReference type="InterPro" id="IPR009637">
    <property type="entry name" value="GPR107/GPR108-like"/>
</dbReference>
<comment type="subcellular location">
    <subcellularLocation>
        <location evidence="1">Membrane</location>
        <topology evidence="1">Multi-pass membrane protein</topology>
    </subcellularLocation>
</comment>
<evidence type="ECO:0000313" key="8">
    <source>
        <dbReference type="Proteomes" id="UP000694904"/>
    </source>
</evidence>
<feature type="transmembrane region" description="Helical" evidence="6">
    <location>
        <begin position="12"/>
        <end position="31"/>
    </location>
</feature>